<dbReference type="Proteomes" id="UP001237292">
    <property type="component" value="Chromosome"/>
</dbReference>
<dbReference type="Pfam" id="PF10832">
    <property type="entry name" value="YhfG"/>
    <property type="match status" value="1"/>
</dbReference>
<protein>
    <submittedName>
        <fullName evidence="1">DUF2559 family protein</fullName>
    </submittedName>
</protein>
<evidence type="ECO:0000313" key="2">
    <source>
        <dbReference type="Proteomes" id="UP001237292"/>
    </source>
</evidence>
<gene>
    <name evidence="1" type="ORF">QL104_05095</name>
</gene>
<dbReference type="InterPro" id="IPR022541">
    <property type="entry name" value="YhfG"/>
</dbReference>
<evidence type="ECO:0000313" key="1">
    <source>
        <dbReference type="EMBL" id="WMN18785.1"/>
    </source>
</evidence>
<sequence length="159" mass="18178">MDVSLQQIFQTAQVDDLKALGKFLEIKRFVEAQLYLKLGAKGWNSLLLKLKAIRALEKSSCEYEHYFCTTTSYPAARANAAKMIGFEITAKNWTELKDALHGISTCVTPRELDLHERFEKKKRKNFMNSSRLEGIEIPAFDEKLSLEKILAKHGRQLNG</sequence>
<name>A0ABY9NJP1_9PSED</name>
<reference evidence="1 2" key="1">
    <citation type="journal article" date="2023" name="Access Microbiol">
        <title>The genome of a steinernematid-associated Pseudomonas piscis bacterium encodes the biosynthesis of insect toxins.</title>
        <authorList>
            <person name="Awori R.M."/>
            <person name="Hendre P."/>
            <person name="Amugune N.O."/>
        </authorList>
    </citation>
    <scope>NUCLEOTIDE SEQUENCE [LARGE SCALE GENOMIC DNA]</scope>
    <source>
        <strain evidence="1 2">75</strain>
    </source>
</reference>
<organism evidence="1 2">
    <name type="scientific">Pseudomonas piscis</name>
    <dbReference type="NCBI Taxonomy" id="2614538"/>
    <lineage>
        <taxon>Bacteria</taxon>
        <taxon>Pseudomonadati</taxon>
        <taxon>Pseudomonadota</taxon>
        <taxon>Gammaproteobacteria</taxon>
        <taxon>Pseudomonadales</taxon>
        <taxon>Pseudomonadaceae</taxon>
        <taxon>Pseudomonas</taxon>
    </lineage>
</organism>
<dbReference type="RefSeq" id="WP_177409107.1">
    <property type="nucleotide sequence ID" value="NZ_CP133164.1"/>
</dbReference>
<keyword evidence="2" id="KW-1185">Reference proteome</keyword>
<accession>A0ABY9NJP1</accession>
<proteinExistence type="predicted"/>
<dbReference type="EMBL" id="CP133164">
    <property type="protein sequence ID" value="WMN18785.1"/>
    <property type="molecule type" value="Genomic_DNA"/>
</dbReference>